<dbReference type="Pfam" id="PF08241">
    <property type="entry name" value="Methyltransf_11"/>
    <property type="match status" value="1"/>
</dbReference>
<dbReference type="PANTHER" id="PTHR42912">
    <property type="entry name" value="METHYLTRANSFERASE"/>
    <property type="match status" value="1"/>
</dbReference>
<dbReference type="CDD" id="cd02440">
    <property type="entry name" value="AdoMet_MTases"/>
    <property type="match status" value="1"/>
</dbReference>
<evidence type="ECO:0000313" key="2">
    <source>
        <dbReference type="EMBL" id="OGZ58619.1"/>
    </source>
</evidence>
<gene>
    <name evidence="2" type="ORF">A2827_03095</name>
</gene>
<dbReference type="STRING" id="1802158.A2827_03095"/>
<comment type="caution">
    <text evidence="2">The sequence shown here is derived from an EMBL/GenBank/DDBJ whole genome shotgun (WGS) entry which is preliminary data.</text>
</comment>
<dbReference type="InterPro" id="IPR013216">
    <property type="entry name" value="Methyltransf_11"/>
</dbReference>
<dbReference type="PANTHER" id="PTHR42912:SF93">
    <property type="entry name" value="N6-ADENOSINE-METHYLTRANSFERASE TMT1A"/>
    <property type="match status" value="1"/>
</dbReference>
<dbReference type="InterPro" id="IPR029063">
    <property type="entry name" value="SAM-dependent_MTases_sf"/>
</dbReference>
<feature type="domain" description="Methyltransferase type 11" evidence="1">
    <location>
        <begin position="37"/>
        <end position="142"/>
    </location>
</feature>
<dbReference type="SUPFAM" id="SSF53335">
    <property type="entry name" value="S-adenosyl-L-methionine-dependent methyltransferases"/>
    <property type="match status" value="1"/>
</dbReference>
<protein>
    <recommendedName>
        <fullName evidence="1">Methyltransferase type 11 domain-containing protein</fullName>
    </recommendedName>
</protein>
<evidence type="ECO:0000259" key="1">
    <source>
        <dbReference type="Pfam" id="PF08241"/>
    </source>
</evidence>
<dbReference type="InterPro" id="IPR050508">
    <property type="entry name" value="Methyltransf_Superfamily"/>
</dbReference>
<evidence type="ECO:0000313" key="3">
    <source>
        <dbReference type="Proteomes" id="UP000177932"/>
    </source>
</evidence>
<proteinExistence type="predicted"/>
<accession>A0A1G2H8E1</accession>
<dbReference type="EMBL" id="MHOD01000002">
    <property type="protein sequence ID" value="OGZ58619.1"/>
    <property type="molecule type" value="Genomic_DNA"/>
</dbReference>
<sequence length="207" mass="23597">MAMTNPERFIEKNYGNAEFIRQQLGFEWEDLKGKRILDIGASDGIFEKVAKNNGVEVIALDYDPYNVQLREKLGIRGVPIPSWSRDIEYIQGRANALPFQDESFDFVISHAAPPTILVDSKEEIASIIKEVERILKKGGEFRFGSLGIVSYAFDDRELFTEGEEARFGVEERTRRILDKSLELLQSIDPSITAHENQDGESYYSLIK</sequence>
<dbReference type="AlphaFoldDB" id="A0A1G2H8E1"/>
<dbReference type="Proteomes" id="UP000177932">
    <property type="component" value="Unassembled WGS sequence"/>
</dbReference>
<reference evidence="2 3" key="1">
    <citation type="journal article" date="2016" name="Nat. Commun.">
        <title>Thousands of microbial genomes shed light on interconnected biogeochemical processes in an aquifer system.</title>
        <authorList>
            <person name="Anantharaman K."/>
            <person name="Brown C.T."/>
            <person name="Hug L.A."/>
            <person name="Sharon I."/>
            <person name="Castelle C.J."/>
            <person name="Probst A.J."/>
            <person name="Thomas B.C."/>
            <person name="Singh A."/>
            <person name="Wilkins M.J."/>
            <person name="Karaoz U."/>
            <person name="Brodie E.L."/>
            <person name="Williams K.H."/>
            <person name="Hubbard S.S."/>
            <person name="Banfield J.F."/>
        </authorList>
    </citation>
    <scope>NUCLEOTIDE SEQUENCE [LARGE SCALE GENOMIC DNA]</scope>
</reference>
<name>A0A1G2H8E1_9BACT</name>
<dbReference type="Gene3D" id="3.40.50.150">
    <property type="entry name" value="Vaccinia Virus protein VP39"/>
    <property type="match status" value="1"/>
</dbReference>
<dbReference type="GO" id="GO:0008757">
    <property type="term" value="F:S-adenosylmethionine-dependent methyltransferase activity"/>
    <property type="evidence" value="ECO:0007669"/>
    <property type="project" value="InterPro"/>
</dbReference>
<organism evidence="2 3">
    <name type="scientific">Candidatus Spechtbacteria bacterium RIFCSPHIGHO2_01_FULL_43_30</name>
    <dbReference type="NCBI Taxonomy" id="1802158"/>
    <lineage>
        <taxon>Bacteria</taxon>
        <taxon>Candidatus Spechtiibacteriota</taxon>
    </lineage>
</organism>